<evidence type="ECO:0000256" key="2">
    <source>
        <dbReference type="SAM" id="SignalP"/>
    </source>
</evidence>
<keyword evidence="1" id="KW-0472">Membrane</keyword>
<dbReference type="EMBL" id="PZQS01000007">
    <property type="protein sequence ID" value="PVD27366.1"/>
    <property type="molecule type" value="Genomic_DNA"/>
</dbReference>
<keyword evidence="1" id="KW-0812">Transmembrane</keyword>
<sequence length="142" mass="15346">MGSGINTSILIASLMSLLANLLFCDWQTDHFECQCGSFNCIAHVNGTFEAVLNSFDNCDKNNNLELGYGPKDGIKCRSKNDVGTTSPPVVNPTNDEEDSRGWIVAVILVPLCSVAVVAAIIFYFCKKKGLPTCLTHQPVSTT</sequence>
<feature type="signal peptide" evidence="2">
    <location>
        <begin position="1"/>
        <end position="24"/>
    </location>
</feature>
<accession>A0A2T7P1S1</accession>
<keyword evidence="4" id="KW-1185">Reference proteome</keyword>
<name>A0A2T7P1S1_POMCA</name>
<organism evidence="3 4">
    <name type="scientific">Pomacea canaliculata</name>
    <name type="common">Golden apple snail</name>
    <dbReference type="NCBI Taxonomy" id="400727"/>
    <lineage>
        <taxon>Eukaryota</taxon>
        <taxon>Metazoa</taxon>
        <taxon>Spiralia</taxon>
        <taxon>Lophotrochozoa</taxon>
        <taxon>Mollusca</taxon>
        <taxon>Gastropoda</taxon>
        <taxon>Caenogastropoda</taxon>
        <taxon>Architaenioglossa</taxon>
        <taxon>Ampullarioidea</taxon>
        <taxon>Ampullariidae</taxon>
        <taxon>Pomacea</taxon>
    </lineage>
</organism>
<comment type="caution">
    <text evidence="3">The sequence shown here is derived from an EMBL/GenBank/DDBJ whole genome shotgun (WGS) entry which is preliminary data.</text>
</comment>
<dbReference type="Proteomes" id="UP000245119">
    <property type="component" value="Linkage Group LG7"/>
</dbReference>
<keyword evidence="2" id="KW-0732">Signal</keyword>
<evidence type="ECO:0000313" key="3">
    <source>
        <dbReference type="EMBL" id="PVD27366.1"/>
    </source>
</evidence>
<proteinExistence type="predicted"/>
<protein>
    <submittedName>
        <fullName evidence="3">Uncharacterized protein</fullName>
    </submittedName>
</protein>
<reference evidence="3 4" key="1">
    <citation type="submission" date="2018-04" db="EMBL/GenBank/DDBJ databases">
        <title>The genome of golden apple snail Pomacea canaliculata provides insight into stress tolerance and invasive adaptation.</title>
        <authorList>
            <person name="Liu C."/>
            <person name="Liu B."/>
            <person name="Ren Y."/>
            <person name="Zhang Y."/>
            <person name="Wang H."/>
            <person name="Li S."/>
            <person name="Jiang F."/>
            <person name="Yin L."/>
            <person name="Zhang G."/>
            <person name="Qian W."/>
            <person name="Fan W."/>
        </authorList>
    </citation>
    <scope>NUCLEOTIDE SEQUENCE [LARGE SCALE GENOMIC DNA]</scope>
    <source>
        <strain evidence="3">SZHN2017</strain>
        <tissue evidence="3">Muscle</tissue>
    </source>
</reference>
<dbReference type="AlphaFoldDB" id="A0A2T7P1S1"/>
<feature type="transmembrane region" description="Helical" evidence="1">
    <location>
        <begin position="102"/>
        <end position="125"/>
    </location>
</feature>
<evidence type="ECO:0000313" key="4">
    <source>
        <dbReference type="Proteomes" id="UP000245119"/>
    </source>
</evidence>
<gene>
    <name evidence="3" type="ORF">C0Q70_12523</name>
</gene>
<evidence type="ECO:0000256" key="1">
    <source>
        <dbReference type="SAM" id="Phobius"/>
    </source>
</evidence>
<feature type="chain" id="PRO_5015785967" evidence="2">
    <location>
        <begin position="25"/>
        <end position="142"/>
    </location>
</feature>
<keyword evidence="1" id="KW-1133">Transmembrane helix</keyword>